<protein>
    <submittedName>
        <fullName evidence="4">Molybdate ABC transporter substrate-binding protein</fullName>
    </submittedName>
</protein>
<dbReference type="InterPro" id="IPR050682">
    <property type="entry name" value="ModA/WtpA"/>
</dbReference>
<dbReference type="GO" id="GO:0046872">
    <property type="term" value="F:metal ion binding"/>
    <property type="evidence" value="ECO:0007669"/>
    <property type="project" value="UniProtKB-KW"/>
</dbReference>
<evidence type="ECO:0000256" key="2">
    <source>
        <dbReference type="ARBA" id="ARBA00022723"/>
    </source>
</evidence>
<dbReference type="Pfam" id="PF13531">
    <property type="entry name" value="SBP_bac_11"/>
    <property type="match status" value="1"/>
</dbReference>
<dbReference type="NCBIfam" id="TIGR01256">
    <property type="entry name" value="modA"/>
    <property type="match status" value="1"/>
</dbReference>
<dbReference type="InterPro" id="IPR005950">
    <property type="entry name" value="ModA"/>
</dbReference>
<evidence type="ECO:0000256" key="1">
    <source>
        <dbReference type="ARBA" id="ARBA00009175"/>
    </source>
</evidence>
<dbReference type="KEGG" id="smav:CFF01_05950"/>
<dbReference type="RefSeq" id="WP_088904187.1">
    <property type="nucleotide sequence ID" value="NZ_CP022272.1"/>
</dbReference>
<keyword evidence="2" id="KW-0479">Metal-binding</keyword>
<accession>A0AAC9TY19</accession>
<comment type="similarity">
    <text evidence="1">Belongs to the bacterial solute-binding protein ModA family.</text>
</comment>
<evidence type="ECO:0000313" key="5">
    <source>
        <dbReference type="Proteomes" id="UP000198233"/>
    </source>
</evidence>
<reference evidence="4 5" key="1">
    <citation type="submission" date="2017-06" db="EMBL/GenBank/DDBJ databases">
        <title>Complete genome sequence of Shewanella marisflavi EP1 associated with anaerobic 2,4-dinitrotoluene reduction and salt tolerance.</title>
        <authorList>
            <person name="Huang J."/>
        </authorList>
    </citation>
    <scope>NUCLEOTIDE SEQUENCE [LARGE SCALE GENOMIC DNA]</scope>
    <source>
        <strain evidence="4 5">EP1</strain>
    </source>
</reference>
<gene>
    <name evidence="4" type="primary">modA</name>
    <name evidence="4" type="ORF">CFF01_05950</name>
</gene>
<dbReference type="PANTHER" id="PTHR30632:SF0">
    <property type="entry name" value="SULFATE-BINDING PROTEIN"/>
    <property type="match status" value="1"/>
</dbReference>
<dbReference type="Gene3D" id="3.40.190.10">
    <property type="entry name" value="Periplasmic binding protein-like II"/>
    <property type="match status" value="2"/>
</dbReference>
<evidence type="ECO:0000313" key="4">
    <source>
        <dbReference type="EMBL" id="ASJ96161.1"/>
    </source>
</evidence>
<dbReference type="GO" id="GO:0015689">
    <property type="term" value="P:molybdate ion transport"/>
    <property type="evidence" value="ECO:0007669"/>
    <property type="project" value="InterPro"/>
</dbReference>
<dbReference type="PANTHER" id="PTHR30632">
    <property type="entry name" value="MOLYBDATE-BINDING PERIPLASMIC PROTEIN"/>
    <property type="match status" value="1"/>
</dbReference>
<proteinExistence type="inferred from homology"/>
<dbReference type="GO" id="GO:0030973">
    <property type="term" value="F:molybdate ion binding"/>
    <property type="evidence" value="ECO:0007669"/>
    <property type="project" value="TreeGrafter"/>
</dbReference>
<dbReference type="Proteomes" id="UP000198233">
    <property type="component" value="Chromosome"/>
</dbReference>
<dbReference type="AlphaFoldDB" id="A0AAC9TY19"/>
<keyword evidence="3" id="KW-0732">Signal</keyword>
<sequence length="270" mass="29127">MKYQWILGTLFIAGSGFSSHLAAHDAAIEFRAAGSLKAAMTEIISAYQGKTHAVVTADFAPSGLLRKRIESGEKVDLFASANMKHPTTLSQASLSGDVVMFARNKLCALAQPEVELSSDNLLNQMLDNKIRLGTSTPKADPAGDYAFKVFERAEQVSVGAQKRLEAKALQLTGGPDSAKPPKGRNPYAWVMENKRADIFLTYCTNAVLAQKEVKPLNIVQLPDHLSVGANYGLTVIREAQPHAAELALFILSPQGQEILASYGFDTPTLP</sequence>
<organism evidence="4 5">
    <name type="scientific">Shewanella marisflavi</name>
    <dbReference type="NCBI Taxonomy" id="260364"/>
    <lineage>
        <taxon>Bacteria</taxon>
        <taxon>Pseudomonadati</taxon>
        <taxon>Pseudomonadota</taxon>
        <taxon>Gammaproteobacteria</taxon>
        <taxon>Alteromonadales</taxon>
        <taxon>Shewanellaceae</taxon>
        <taxon>Shewanella</taxon>
    </lineage>
</organism>
<dbReference type="EMBL" id="CP022272">
    <property type="protein sequence ID" value="ASJ96161.1"/>
    <property type="molecule type" value="Genomic_DNA"/>
</dbReference>
<name>A0AAC9TY19_9GAMM</name>
<evidence type="ECO:0000256" key="3">
    <source>
        <dbReference type="ARBA" id="ARBA00022729"/>
    </source>
</evidence>
<dbReference type="NCBIfam" id="NF002918">
    <property type="entry name" value="PRK03537.1-4"/>
    <property type="match status" value="1"/>
</dbReference>
<dbReference type="NCBIfam" id="NF002917">
    <property type="entry name" value="PRK03537.1-3"/>
    <property type="match status" value="1"/>
</dbReference>
<dbReference type="SUPFAM" id="SSF53850">
    <property type="entry name" value="Periplasmic binding protein-like II"/>
    <property type="match status" value="1"/>
</dbReference>